<dbReference type="Proteomes" id="UP000646548">
    <property type="component" value="Unassembled WGS sequence"/>
</dbReference>
<name>A0A834FN64_ORYME</name>
<comment type="caution">
    <text evidence="2">The sequence shown here is derived from an EMBL/GenBank/DDBJ whole genome shotgun (WGS) entry which is preliminary data.</text>
</comment>
<feature type="compositionally biased region" description="Polar residues" evidence="1">
    <location>
        <begin position="61"/>
        <end position="77"/>
    </location>
</feature>
<evidence type="ECO:0000313" key="3">
    <source>
        <dbReference type="Proteomes" id="UP000646548"/>
    </source>
</evidence>
<sequence length="162" mass="16841">MDTDGLTSTNTHSLVRVCAAAAVVIRAAAHAVHAPLVLHKHATSDSAAPQQRSGARAVNQKFRQQSGGAMSHSQLVSSIPYHSHTTMYSQNQDPPPYVPTSAIPPSSEGKTPESQSGLHAAAAAAAEIIFPLPSISVHPAPFCLHFFGCLPAPPPLPPPPPT</sequence>
<dbReference type="EMBL" id="WKFB01000067">
    <property type="protein sequence ID" value="KAF6737266.1"/>
    <property type="molecule type" value="Genomic_DNA"/>
</dbReference>
<feature type="compositionally biased region" description="Polar residues" evidence="1">
    <location>
        <begin position="108"/>
        <end position="117"/>
    </location>
</feature>
<accession>A0A834FN64</accession>
<reference evidence="2" key="1">
    <citation type="journal article" name="BMC Genomics">
        <title>Long-read sequencing and de novo genome assembly of marine medaka (Oryzias melastigma).</title>
        <authorList>
            <person name="Liang P."/>
            <person name="Saqib H.S.A."/>
            <person name="Ni X."/>
            <person name="Shen Y."/>
        </authorList>
    </citation>
    <scope>NUCLEOTIDE SEQUENCE</scope>
    <source>
        <strain evidence="2">Bigg-433</strain>
    </source>
</reference>
<feature type="region of interest" description="Disordered" evidence="1">
    <location>
        <begin position="43"/>
        <end position="118"/>
    </location>
</feature>
<organism evidence="2 3">
    <name type="scientific">Oryzias melastigma</name>
    <name type="common">Marine medaka</name>
    <dbReference type="NCBI Taxonomy" id="30732"/>
    <lineage>
        <taxon>Eukaryota</taxon>
        <taxon>Metazoa</taxon>
        <taxon>Chordata</taxon>
        <taxon>Craniata</taxon>
        <taxon>Vertebrata</taxon>
        <taxon>Euteleostomi</taxon>
        <taxon>Actinopterygii</taxon>
        <taxon>Neopterygii</taxon>
        <taxon>Teleostei</taxon>
        <taxon>Neoteleostei</taxon>
        <taxon>Acanthomorphata</taxon>
        <taxon>Ovalentaria</taxon>
        <taxon>Atherinomorphae</taxon>
        <taxon>Beloniformes</taxon>
        <taxon>Adrianichthyidae</taxon>
        <taxon>Oryziinae</taxon>
        <taxon>Oryzias</taxon>
    </lineage>
</organism>
<proteinExistence type="predicted"/>
<feature type="compositionally biased region" description="Polar residues" evidence="1">
    <location>
        <begin position="83"/>
        <end position="92"/>
    </location>
</feature>
<feature type="compositionally biased region" description="Polar residues" evidence="1">
    <location>
        <begin position="44"/>
        <end position="53"/>
    </location>
</feature>
<protein>
    <submittedName>
        <fullName evidence="2">Uncharacterized protein</fullName>
    </submittedName>
</protein>
<dbReference type="AlphaFoldDB" id="A0A834FN64"/>
<evidence type="ECO:0000256" key="1">
    <source>
        <dbReference type="SAM" id="MobiDB-lite"/>
    </source>
</evidence>
<evidence type="ECO:0000313" key="2">
    <source>
        <dbReference type="EMBL" id="KAF6737266.1"/>
    </source>
</evidence>
<gene>
    <name evidence="2" type="ORF">FQA47_015998</name>
</gene>